<comment type="caution">
    <text evidence="1">The sequence shown here is derived from an EMBL/GenBank/DDBJ whole genome shotgun (WGS) entry which is preliminary data.</text>
</comment>
<evidence type="ECO:0000313" key="1">
    <source>
        <dbReference type="EMBL" id="GIY45887.1"/>
    </source>
</evidence>
<dbReference type="Proteomes" id="UP001054945">
    <property type="component" value="Unassembled WGS sequence"/>
</dbReference>
<organism evidence="1 2">
    <name type="scientific">Caerostris extrusa</name>
    <name type="common">Bark spider</name>
    <name type="synonym">Caerostris bankana</name>
    <dbReference type="NCBI Taxonomy" id="172846"/>
    <lineage>
        <taxon>Eukaryota</taxon>
        <taxon>Metazoa</taxon>
        <taxon>Ecdysozoa</taxon>
        <taxon>Arthropoda</taxon>
        <taxon>Chelicerata</taxon>
        <taxon>Arachnida</taxon>
        <taxon>Araneae</taxon>
        <taxon>Araneomorphae</taxon>
        <taxon>Entelegynae</taxon>
        <taxon>Araneoidea</taxon>
        <taxon>Araneidae</taxon>
        <taxon>Caerostris</taxon>
    </lineage>
</organism>
<evidence type="ECO:0000313" key="2">
    <source>
        <dbReference type="Proteomes" id="UP001054945"/>
    </source>
</evidence>
<proteinExistence type="predicted"/>
<dbReference type="EMBL" id="BPLR01011335">
    <property type="protein sequence ID" value="GIY45887.1"/>
    <property type="molecule type" value="Genomic_DNA"/>
</dbReference>
<gene>
    <name evidence="1" type="ORF">CEXT_9711</name>
</gene>
<dbReference type="AlphaFoldDB" id="A0AAV4TLR5"/>
<sequence length="102" mass="11592">MQGSTACAAVLKQELFAVRNKIVAARRRTRDGINYHANKAQLVVLGGRKKAEPIKRGRKARPVLYGTSSPKRWSEGKKNGFYEREIFTRPSAQELNELDSRY</sequence>
<accession>A0AAV4TLR5</accession>
<protein>
    <submittedName>
        <fullName evidence="1">Uncharacterized protein</fullName>
    </submittedName>
</protein>
<keyword evidence="2" id="KW-1185">Reference proteome</keyword>
<name>A0AAV4TLR5_CAEEX</name>
<reference evidence="1 2" key="1">
    <citation type="submission" date="2021-06" db="EMBL/GenBank/DDBJ databases">
        <title>Caerostris extrusa draft genome.</title>
        <authorList>
            <person name="Kono N."/>
            <person name="Arakawa K."/>
        </authorList>
    </citation>
    <scope>NUCLEOTIDE SEQUENCE [LARGE SCALE GENOMIC DNA]</scope>
</reference>